<dbReference type="Proteomes" id="UP000307749">
    <property type="component" value="Unassembled WGS sequence"/>
</dbReference>
<evidence type="ECO:0000313" key="2">
    <source>
        <dbReference type="EMBL" id="THD09691.1"/>
    </source>
</evidence>
<organism evidence="2 3">
    <name type="scientific">Metallibacterium scheffleri</name>
    <dbReference type="NCBI Taxonomy" id="993689"/>
    <lineage>
        <taxon>Bacteria</taxon>
        <taxon>Pseudomonadati</taxon>
        <taxon>Pseudomonadota</taxon>
        <taxon>Gammaproteobacteria</taxon>
        <taxon>Lysobacterales</taxon>
        <taxon>Rhodanobacteraceae</taxon>
        <taxon>Metallibacterium</taxon>
    </lineage>
</organism>
<evidence type="ECO:0000256" key="1">
    <source>
        <dbReference type="SAM" id="SignalP"/>
    </source>
</evidence>
<dbReference type="EMBL" id="MWQO01000036">
    <property type="protein sequence ID" value="THD09691.1"/>
    <property type="molecule type" value="Genomic_DNA"/>
</dbReference>
<evidence type="ECO:0008006" key="4">
    <source>
        <dbReference type="Google" id="ProtNLM"/>
    </source>
</evidence>
<keyword evidence="3" id="KW-1185">Reference proteome</keyword>
<feature type="chain" id="PRO_5020421180" description="Secreted protein" evidence="1">
    <location>
        <begin position="27"/>
        <end position="342"/>
    </location>
</feature>
<feature type="signal peptide" evidence="1">
    <location>
        <begin position="1"/>
        <end position="26"/>
    </location>
</feature>
<dbReference type="OrthoDB" id="5939597at2"/>
<dbReference type="AlphaFoldDB" id="A0A4V3UT88"/>
<name>A0A4V3UT88_9GAMM</name>
<reference evidence="2 3" key="1">
    <citation type="submission" date="2017-02" db="EMBL/GenBank/DDBJ databases">
        <title>Whole genome sequencing of Metallibacterium scheffleri DSM 24874 (T).</title>
        <authorList>
            <person name="Kumar S."/>
            <person name="Patil P."/>
            <person name="Patil P.B."/>
        </authorList>
    </citation>
    <scope>NUCLEOTIDE SEQUENCE [LARGE SCALE GENOMIC DNA]</scope>
    <source>
        <strain evidence="2 3">DSM 24874</strain>
    </source>
</reference>
<comment type="caution">
    <text evidence="2">The sequence shown here is derived from an EMBL/GenBank/DDBJ whole genome shotgun (WGS) entry which is preliminary data.</text>
</comment>
<evidence type="ECO:0000313" key="3">
    <source>
        <dbReference type="Proteomes" id="UP000307749"/>
    </source>
</evidence>
<gene>
    <name evidence="2" type="ORF">B1806_10175</name>
</gene>
<protein>
    <recommendedName>
        <fullName evidence="4">Secreted protein</fullName>
    </recommendedName>
</protein>
<proteinExistence type="predicted"/>
<sequence>MKLSRLLSLLLPAVALAVGFSAPALAFGRPLSNARSQEALASSLLHRVPAQITEIAPGVVLPLWRGNDGKLLAIVASSPAGDAGGWRAPLLGGALNLRAVDASPLLTETLRYQFDNGLRADARIAQRSWRAPGCAVAQAGMRDGLCADGQTNLGSVTTAEFGAGYARGPVGMAFSLGLSRPSTLGGPLVAPTLAPLYGGAGVMAGLPLDLLGSTTRFSANSDLAMGGLRFELGASYGRINTDATLLPGLDGLNEKSLHFGIGRGSITGVVTGRVLTPGSALGNGLDLQSWTTVDLGITWRLPWHGAFSVGAQNLWSQGAPPPGANVPGAAARIPYVQYQQDL</sequence>
<keyword evidence="1" id="KW-0732">Signal</keyword>
<dbReference type="RefSeq" id="WP_081126672.1">
    <property type="nucleotide sequence ID" value="NZ_LDOS01000001.1"/>
</dbReference>
<accession>A0A4V3UT88</accession>